<comment type="caution">
    <text evidence="1">The sequence shown here is derived from an EMBL/GenBank/DDBJ whole genome shotgun (WGS) entry which is preliminary data.</text>
</comment>
<reference evidence="1 2" key="1">
    <citation type="journal article" date="2017" name="Front. Genet.">
        <title>Draft sequencing of the heterozygous diploid genome of Satsuma (Citrus unshiu Marc.) using a hybrid assembly approach.</title>
        <authorList>
            <person name="Shimizu T."/>
            <person name="Tanizawa Y."/>
            <person name="Mochizuki T."/>
            <person name="Nagasaki H."/>
            <person name="Yoshioka T."/>
            <person name="Toyoda A."/>
            <person name="Fujiyama A."/>
            <person name="Kaminuma E."/>
            <person name="Nakamura Y."/>
        </authorList>
    </citation>
    <scope>NUCLEOTIDE SEQUENCE [LARGE SCALE GENOMIC DNA]</scope>
    <source>
        <strain evidence="2">cv. Miyagawa wase</strain>
    </source>
</reference>
<protein>
    <submittedName>
        <fullName evidence="1">Uncharacterized protein</fullName>
    </submittedName>
</protein>
<dbReference type="AlphaFoldDB" id="A0A2H5QHW6"/>
<sequence>MYMHMYMHTYYATSLLHYSNEGAFDNVSLIAIHEFILKIFHYLWVQLECLAKKIRIDRRIGSKDRVGYGDDTRILAAETGKGNRICFSNVELEVNHANRKHKNISLVQNFCNECVIELV</sequence>
<dbReference type="EMBL" id="BDQV01000398">
    <property type="protein sequence ID" value="GAY64183.1"/>
    <property type="molecule type" value="Genomic_DNA"/>
</dbReference>
<dbReference type="Proteomes" id="UP000236630">
    <property type="component" value="Unassembled WGS sequence"/>
</dbReference>
<evidence type="ECO:0000313" key="1">
    <source>
        <dbReference type="EMBL" id="GAY64183.1"/>
    </source>
</evidence>
<name>A0A2H5QHW6_CITUN</name>
<accession>A0A2H5QHW6</accession>
<evidence type="ECO:0000313" key="2">
    <source>
        <dbReference type="Proteomes" id="UP000236630"/>
    </source>
</evidence>
<gene>
    <name evidence="1" type="ORF">CUMW_231640</name>
</gene>
<organism evidence="1 2">
    <name type="scientific">Citrus unshiu</name>
    <name type="common">Satsuma mandarin</name>
    <name type="synonym">Citrus nobilis var. unshiu</name>
    <dbReference type="NCBI Taxonomy" id="55188"/>
    <lineage>
        <taxon>Eukaryota</taxon>
        <taxon>Viridiplantae</taxon>
        <taxon>Streptophyta</taxon>
        <taxon>Embryophyta</taxon>
        <taxon>Tracheophyta</taxon>
        <taxon>Spermatophyta</taxon>
        <taxon>Magnoliopsida</taxon>
        <taxon>eudicotyledons</taxon>
        <taxon>Gunneridae</taxon>
        <taxon>Pentapetalae</taxon>
        <taxon>rosids</taxon>
        <taxon>malvids</taxon>
        <taxon>Sapindales</taxon>
        <taxon>Rutaceae</taxon>
        <taxon>Aurantioideae</taxon>
        <taxon>Citrus</taxon>
    </lineage>
</organism>
<proteinExistence type="predicted"/>
<keyword evidence="2" id="KW-1185">Reference proteome</keyword>